<evidence type="ECO:0000256" key="1">
    <source>
        <dbReference type="SAM" id="MobiDB-lite"/>
    </source>
</evidence>
<protein>
    <submittedName>
        <fullName evidence="2">Uncharacterized protein</fullName>
    </submittedName>
</protein>
<comment type="caution">
    <text evidence="2">The sequence shown here is derived from an EMBL/GenBank/DDBJ whole genome shotgun (WGS) entry which is preliminary data.</text>
</comment>
<dbReference type="Proteomes" id="UP000077202">
    <property type="component" value="Unassembled WGS sequence"/>
</dbReference>
<gene>
    <name evidence="2" type="ORF">AXG93_1406s1280</name>
</gene>
<feature type="compositionally biased region" description="Basic residues" evidence="1">
    <location>
        <begin position="115"/>
        <end position="129"/>
    </location>
</feature>
<keyword evidence="3" id="KW-1185">Reference proteome</keyword>
<organism evidence="2 3">
    <name type="scientific">Marchantia polymorpha subsp. ruderalis</name>
    <dbReference type="NCBI Taxonomy" id="1480154"/>
    <lineage>
        <taxon>Eukaryota</taxon>
        <taxon>Viridiplantae</taxon>
        <taxon>Streptophyta</taxon>
        <taxon>Embryophyta</taxon>
        <taxon>Marchantiophyta</taxon>
        <taxon>Marchantiopsida</taxon>
        <taxon>Marchantiidae</taxon>
        <taxon>Marchantiales</taxon>
        <taxon>Marchantiaceae</taxon>
        <taxon>Marchantia</taxon>
    </lineage>
</organism>
<sequence length="275" mass="30255">MVAWSVTQFSSKVNSSACKEIIIQTSYTMQRSMLPEFSENSSGLFVPETADVDEEPRPYLPRAASMPSLSSLLYGDMVEPLAPTASSESQFDRFTYETQGGIDRDSGSGMTLRSHSNRHRSAHPRGRTSRHVYPRVRKNHAPSLEKFFHQIFRSSGAKSGSNLEVNPPIACSHAQIPRGLPKLESSELAEDCDFVMNTGMRDRGKEVILAEGASRRTENAIPSQITASSSFSDPVDSVAEELANNCAIVDANQLHALQHEPTSQGKPDFDDFEMA</sequence>
<dbReference type="EMBL" id="LVLJ01002166">
    <property type="protein sequence ID" value="OAE26536.1"/>
    <property type="molecule type" value="Genomic_DNA"/>
</dbReference>
<accession>A0A176W2V9</accession>
<dbReference type="AlphaFoldDB" id="A0A176W2V9"/>
<reference evidence="2" key="1">
    <citation type="submission" date="2016-03" db="EMBL/GenBank/DDBJ databases">
        <title>Mechanisms controlling the formation of the plant cell surface in tip-growing cells are functionally conserved among land plants.</title>
        <authorList>
            <person name="Honkanen S."/>
            <person name="Jones V.A."/>
            <person name="Morieri G."/>
            <person name="Champion C."/>
            <person name="Hetherington A.J."/>
            <person name="Kelly S."/>
            <person name="Saint-Marcoux D."/>
            <person name="Proust H."/>
            <person name="Prescott H."/>
            <person name="Dolan L."/>
        </authorList>
    </citation>
    <scope>NUCLEOTIDE SEQUENCE [LARGE SCALE GENOMIC DNA]</scope>
    <source>
        <tissue evidence="2">Whole gametophyte</tissue>
    </source>
</reference>
<name>A0A176W2V9_MARPO</name>
<evidence type="ECO:0000313" key="2">
    <source>
        <dbReference type="EMBL" id="OAE26536.1"/>
    </source>
</evidence>
<evidence type="ECO:0000313" key="3">
    <source>
        <dbReference type="Proteomes" id="UP000077202"/>
    </source>
</evidence>
<proteinExistence type="predicted"/>
<feature type="region of interest" description="Disordered" evidence="1">
    <location>
        <begin position="98"/>
        <end position="129"/>
    </location>
</feature>